<dbReference type="SMART" id="SM00953">
    <property type="entry name" value="RES"/>
    <property type="match status" value="1"/>
</dbReference>
<protein>
    <submittedName>
        <fullName evidence="2">RES domain-containing protein</fullName>
    </submittedName>
</protein>
<gene>
    <name evidence="2" type="ORF">HX798_03530</name>
    <name evidence="3" type="ORF">NCTC7914_02153</name>
</gene>
<evidence type="ECO:0000313" key="2">
    <source>
        <dbReference type="EMBL" id="NWC79355.1"/>
    </source>
</evidence>
<sequence>MKIIALKNLPCYRLHTPKWAITPTSGTGAATQGGRANRKGLEALYLSLEPATAVAEFQQGSPFLPPGLLVSYSLTLDRVIDFTGGYQADWPPIWKDFFCDWRKIRFNEGVEPPSWLIGDLVLEADCAGIIFESVAHAGGKNLVLYTDQLPAHGSIIVNDPRGDLPRDQSSWSDS</sequence>
<dbReference type="InterPro" id="IPR014914">
    <property type="entry name" value="RES_dom"/>
</dbReference>
<evidence type="ECO:0000313" key="4">
    <source>
        <dbReference type="Proteomes" id="UP000254602"/>
    </source>
</evidence>
<dbReference type="Pfam" id="PF08808">
    <property type="entry name" value="RES"/>
    <property type="match status" value="1"/>
</dbReference>
<evidence type="ECO:0000313" key="3">
    <source>
        <dbReference type="EMBL" id="SUD68028.1"/>
    </source>
</evidence>
<accession>A0A379KJI3</accession>
<dbReference type="EMBL" id="JACARV010000009">
    <property type="protein sequence ID" value="NWC79355.1"/>
    <property type="molecule type" value="Genomic_DNA"/>
</dbReference>
<reference evidence="3 4" key="1">
    <citation type="submission" date="2018-06" db="EMBL/GenBank/DDBJ databases">
        <authorList>
            <consortium name="Pathogen Informatics"/>
            <person name="Doyle S."/>
        </authorList>
    </citation>
    <scope>NUCLEOTIDE SEQUENCE [LARGE SCALE GENOMIC DNA]</scope>
    <source>
        <strain evidence="3 4">NCTC7914</strain>
    </source>
</reference>
<organism evidence="3 4">
    <name type="scientific">Pseudomonas putida</name>
    <name type="common">Arthrobacter siderocapsulatus</name>
    <dbReference type="NCBI Taxonomy" id="303"/>
    <lineage>
        <taxon>Bacteria</taxon>
        <taxon>Pseudomonadati</taxon>
        <taxon>Pseudomonadota</taxon>
        <taxon>Gammaproteobacteria</taxon>
        <taxon>Pseudomonadales</taxon>
        <taxon>Pseudomonadaceae</taxon>
        <taxon>Pseudomonas</taxon>
    </lineage>
</organism>
<evidence type="ECO:0000259" key="1">
    <source>
        <dbReference type="SMART" id="SM00953"/>
    </source>
</evidence>
<feature type="domain" description="RES" evidence="1">
    <location>
        <begin position="23"/>
        <end position="158"/>
    </location>
</feature>
<reference evidence="2 5" key="2">
    <citation type="submission" date="2020-04" db="EMBL/GenBank/DDBJ databases">
        <title>Molecular characterization of pseudomonads from Agaricus bisporus reveal novel blotch 2 pathogens in Western Europe.</title>
        <authorList>
            <person name="Taparia T."/>
            <person name="Krijger M."/>
            <person name="Haynes E."/>
            <person name="Elpinstone J.G."/>
            <person name="Noble R."/>
            <person name="Van Der Wolf J."/>
        </authorList>
    </citation>
    <scope>NUCLEOTIDE SEQUENCE [LARGE SCALE GENOMIC DNA]</scope>
    <source>
        <strain evidence="2 5">P7765</strain>
    </source>
</reference>
<dbReference type="EMBL" id="UGUY01000001">
    <property type="protein sequence ID" value="SUD68028.1"/>
    <property type="molecule type" value="Genomic_DNA"/>
</dbReference>
<evidence type="ECO:0000313" key="5">
    <source>
        <dbReference type="Proteomes" id="UP000542695"/>
    </source>
</evidence>
<name>A0A379KJI3_PSEPU</name>
<dbReference type="RefSeq" id="WP_115273853.1">
    <property type="nucleotide sequence ID" value="NZ_JACARV010000009.1"/>
</dbReference>
<dbReference type="Proteomes" id="UP000254602">
    <property type="component" value="Unassembled WGS sequence"/>
</dbReference>
<dbReference type="Proteomes" id="UP000542695">
    <property type="component" value="Unassembled WGS sequence"/>
</dbReference>
<dbReference type="AlphaFoldDB" id="A0A379KJI3"/>
<proteinExistence type="predicted"/>